<comment type="subcellular location">
    <subcellularLocation>
        <location evidence="2">Gas vesicle</location>
    </subcellularLocation>
</comment>
<dbReference type="Pfam" id="PF00741">
    <property type="entry name" value="Gas_vesicle"/>
    <property type="match status" value="1"/>
</dbReference>
<evidence type="ECO:0000256" key="3">
    <source>
        <dbReference type="ARBA" id="ARBA00035646"/>
    </source>
</evidence>
<evidence type="ECO:0000256" key="1">
    <source>
        <dbReference type="ARBA" id="ARBA00022987"/>
    </source>
</evidence>
<proteinExistence type="inferred from homology"/>
<accession>A0ABP8PMD8</accession>
<evidence type="ECO:0000313" key="5">
    <source>
        <dbReference type="EMBL" id="GAA4488298.1"/>
    </source>
</evidence>
<comment type="caution">
    <text evidence="5">The sequence shown here is derived from an EMBL/GenBank/DDBJ whole genome shotgun (WGS) entry which is preliminary data.</text>
</comment>
<dbReference type="PROSITE" id="PS00234">
    <property type="entry name" value="GAS_VESICLE_A_1"/>
    <property type="match status" value="1"/>
</dbReference>
<dbReference type="InterPro" id="IPR000638">
    <property type="entry name" value="Gas-vesicle_GvpA-like"/>
</dbReference>
<organism evidence="5 6">
    <name type="scientific">Actinoallomurus oryzae</name>
    <dbReference type="NCBI Taxonomy" id="502180"/>
    <lineage>
        <taxon>Bacteria</taxon>
        <taxon>Bacillati</taxon>
        <taxon>Actinomycetota</taxon>
        <taxon>Actinomycetes</taxon>
        <taxon>Streptosporangiales</taxon>
        <taxon>Thermomonosporaceae</taxon>
        <taxon>Actinoallomurus</taxon>
    </lineage>
</organism>
<gene>
    <name evidence="5" type="ORF">GCM10023191_017460</name>
</gene>
<keyword evidence="1" id="KW-0304">Gas vesicle</keyword>
<dbReference type="PANTHER" id="PTHR35344:SF4">
    <property type="entry name" value="GAS VESICLE PROTEIN A1"/>
    <property type="match status" value="1"/>
</dbReference>
<evidence type="ECO:0008006" key="7">
    <source>
        <dbReference type="Google" id="ProtNLM"/>
    </source>
</evidence>
<dbReference type="Proteomes" id="UP001500503">
    <property type="component" value="Unassembled WGS sequence"/>
</dbReference>
<evidence type="ECO:0000256" key="4">
    <source>
        <dbReference type="SAM" id="MobiDB-lite"/>
    </source>
</evidence>
<dbReference type="EMBL" id="BAABHF010000013">
    <property type="protein sequence ID" value="GAA4488298.1"/>
    <property type="molecule type" value="Genomic_DNA"/>
</dbReference>
<name>A0ABP8PMD8_9ACTN</name>
<dbReference type="InterPro" id="IPR018493">
    <property type="entry name" value="GvpA-like_CS"/>
</dbReference>
<protein>
    <recommendedName>
        <fullName evidence="7">Gas vesicle structural protein</fullName>
    </recommendedName>
</protein>
<evidence type="ECO:0000313" key="6">
    <source>
        <dbReference type="Proteomes" id="UP001500503"/>
    </source>
</evidence>
<dbReference type="RefSeq" id="WP_425550886.1">
    <property type="nucleotide sequence ID" value="NZ_BAABHF010000013.1"/>
</dbReference>
<feature type="region of interest" description="Disordered" evidence="4">
    <location>
        <begin position="106"/>
        <end position="174"/>
    </location>
</feature>
<feature type="compositionally biased region" description="Basic and acidic residues" evidence="4">
    <location>
        <begin position="118"/>
        <end position="134"/>
    </location>
</feature>
<dbReference type="PANTHER" id="PTHR35344">
    <property type="entry name" value="GAS VESICLE STRUCTURAL PROTEIN 2-RELATED"/>
    <property type="match status" value="1"/>
</dbReference>
<sequence length="174" mass="20036">MTDPMERGLTGYGYGRQPAPTRRPESANLADILERVLDKGIVIAGDIQVNLLDIELLTIKLRLVIASVDRAKEMGIDWWEHDPTLSSAAHREEIAAENRRLRERLAALEGEDEEERAEPELGRRDRRAVDRAARDEDEYDDHDRAYDHDDDYEEEPEPRGRRSPRRPPGEDDRG</sequence>
<feature type="region of interest" description="Disordered" evidence="4">
    <location>
        <begin position="1"/>
        <end position="24"/>
    </location>
</feature>
<dbReference type="InterPro" id="IPR050530">
    <property type="entry name" value="GvpA"/>
</dbReference>
<keyword evidence="6" id="KW-1185">Reference proteome</keyword>
<comment type="similarity">
    <text evidence="3">Belongs to the gas vesicle GvpA family.</text>
</comment>
<reference evidence="6" key="1">
    <citation type="journal article" date="2019" name="Int. J. Syst. Evol. Microbiol.">
        <title>The Global Catalogue of Microorganisms (GCM) 10K type strain sequencing project: providing services to taxonomists for standard genome sequencing and annotation.</title>
        <authorList>
            <consortium name="The Broad Institute Genomics Platform"/>
            <consortium name="The Broad Institute Genome Sequencing Center for Infectious Disease"/>
            <person name="Wu L."/>
            <person name="Ma J."/>
        </authorList>
    </citation>
    <scope>NUCLEOTIDE SEQUENCE [LARGE SCALE GENOMIC DNA]</scope>
    <source>
        <strain evidence="6">JCM 17933</strain>
    </source>
</reference>
<evidence type="ECO:0000256" key="2">
    <source>
        <dbReference type="ARBA" id="ARBA00035108"/>
    </source>
</evidence>